<feature type="non-terminal residue" evidence="1">
    <location>
        <position position="97"/>
    </location>
</feature>
<organism evidence="1 2">
    <name type="scientific">Eragrostis curvula</name>
    <name type="common">weeping love grass</name>
    <dbReference type="NCBI Taxonomy" id="38414"/>
    <lineage>
        <taxon>Eukaryota</taxon>
        <taxon>Viridiplantae</taxon>
        <taxon>Streptophyta</taxon>
        <taxon>Embryophyta</taxon>
        <taxon>Tracheophyta</taxon>
        <taxon>Spermatophyta</taxon>
        <taxon>Magnoliopsida</taxon>
        <taxon>Liliopsida</taxon>
        <taxon>Poales</taxon>
        <taxon>Poaceae</taxon>
        <taxon>PACMAD clade</taxon>
        <taxon>Chloridoideae</taxon>
        <taxon>Eragrostideae</taxon>
        <taxon>Eragrostidinae</taxon>
        <taxon>Eragrostis</taxon>
    </lineage>
</organism>
<dbReference type="AlphaFoldDB" id="A0A5J9SF20"/>
<keyword evidence="2" id="KW-1185">Reference proteome</keyword>
<accession>A0A5J9SF20</accession>
<dbReference type="EMBL" id="RWGY01001012">
    <property type="protein sequence ID" value="TVT97386.1"/>
    <property type="molecule type" value="Genomic_DNA"/>
</dbReference>
<feature type="non-terminal residue" evidence="1">
    <location>
        <position position="1"/>
    </location>
</feature>
<protein>
    <submittedName>
        <fullName evidence="1">Uncharacterized protein</fullName>
    </submittedName>
</protein>
<gene>
    <name evidence="1" type="ORF">EJB05_57385</name>
</gene>
<name>A0A5J9SF20_9POAL</name>
<evidence type="ECO:0000313" key="1">
    <source>
        <dbReference type="EMBL" id="TVT97386.1"/>
    </source>
</evidence>
<reference evidence="1 2" key="1">
    <citation type="journal article" date="2019" name="Sci. Rep.">
        <title>A high-quality genome of Eragrostis curvula grass provides insights into Poaceae evolution and supports new strategies to enhance forage quality.</title>
        <authorList>
            <person name="Carballo J."/>
            <person name="Santos B.A.C.M."/>
            <person name="Zappacosta D."/>
            <person name="Garbus I."/>
            <person name="Selva J.P."/>
            <person name="Gallo C.A."/>
            <person name="Diaz A."/>
            <person name="Albertini E."/>
            <person name="Caccamo M."/>
            <person name="Echenique V."/>
        </authorList>
    </citation>
    <scope>NUCLEOTIDE SEQUENCE [LARGE SCALE GENOMIC DNA]</scope>
    <source>
        <strain evidence="2">cv. Victoria</strain>
        <tissue evidence="1">Leaf</tissue>
    </source>
</reference>
<evidence type="ECO:0000313" key="2">
    <source>
        <dbReference type="Proteomes" id="UP000324897"/>
    </source>
</evidence>
<sequence length="97" mass="11001">MKKKLQQQPWRILFSILNFCNASSENLGLPKRDMENIVDNVLKLQDSELYVSEEIEIQMIHDLISAIPRKKWHPEISDMFGTSAAKASGFAKGGAPR</sequence>
<dbReference type="Proteomes" id="UP000324897">
    <property type="component" value="Unassembled WGS sequence"/>
</dbReference>
<comment type="caution">
    <text evidence="1">The sequence shown here is derived from an EMBL/GenBank/DDBJ whole genome shotgun (WGS) entry which is preliminary data.</text>
</comment>
<dbReference type="Gramene" id="TVT97386">
    <property type="protein sequence ID" value="TVT97386"/>
    <property type="gene ID" value="EJB05_57385"/>
</dbReference>
<proteinExistence type="predicted"/>